<evidence type="ECO:0000256" key="1">
    <source>
        <dbReference type="ARBA" id="ARBA00004604"/>
    </source>
</evidence>
<feature type="compositionally biased region" description="Acidic residues" evidence="4">
    <location>
        <begin position="593"/>
        <end position="602"/>
    </location>
</feature>
<keyword evidence="2" id="KW-0597">Phosphoprotein</keyword>
<feature type="region of interest" description="Disordered" evidence="4">
    <location>
        <begin position="343"/>
        <end position="370"/>
    </location>
</feature>
<evidence type="ECO:0000313" key="6">
    <source>
        <dbReference type="Proteomes" id="UP001230268"/>
    </source>
</evidence>
<feature type="compositionally biased region" description="Polar residues" evidence="4">
    <location>
        <begin position="447"/>
        <end position="456"/>
    </location>
</feature>
<gene>
    <name evidence="5" type="ORF">BgAZ_201620</name>
</gene>
<organism evidence="5 6">
    <name type="scientific">Babesia gibsoni</name>
    <dbReference type="NCBI Taxonomy" id="33632"/>
    <lineage>
        <taxon>Eukaryota</taxon>
        <taxon>Sar</taxon>
        <taxon>Alveolata</taxon>
        <taxon>Apicomplexa</taxon>
        <taxon>Aconoidasida</taxon>
        <taxon>Piroplasmida</taxon>
        <taxon>Babesiidae</taxon>
        <taxon>Babesia</taxon>
    </lineage>
</organism>
<feature type="region of interest" description="Disordered" evidence="4">
    <location>
        <begin position="70"/>
        <end position="93"/>
    </location>
</feature>
<keyword evidence="3" id="KW-0539">Nucleus</keyword>
<feature type="region of interest" description="Disordered" evidence="4">
    <location>
        <begin position="586"/>
        <end position="605"/>
    </location>
</feature>
<reference evidence="5" key="1">
    <citation type="submission" date="2023-08" db="EMBL/GenBank/DDBJ databases">
        <title>Draft sequence of the Babesia gibsoni genome.</title>
        <authorList>
            <person name="Yamagishi J.Y."/>
            <person name="Xuan X.X."/>
        </authorList>
    </citation>
    <scope>NUCLEOTIDE SEQUENCE</scope>
    <source>
        <strain evidence="5">Azabu</strain>
    </source>
</reference>
<sequence length="726" mass="83650">MAKSRPVEVKPKGHKKRVSKVDDEEISEDGAFNEDDKAKYEHFFQSKKQKQPEETGELWDYLFEGAADPDEASIPLKNEQDSVEKAEPKRRKKEVLDEGFNRVEEDENLFTEDAAKEDARDFSWVLDADDKNGKYANLLKRFKEIHQDLPEVFRQESRAKISREERKELYESIKKDVSKRWEPILQHLKRKKHMVYGEPDERVDPTYGSITNLEAETPLEKELENEISVAYERALRAREVREQKRINRIKSKKWHKRQKQRDLELYAKLIQKSNDPELTKSLLESFEQKRSKHRILRKKAAQQKWAKLAMRFGDRSVLKEISSEQQKLKDNLSFIKNTIESVKQRQGLDSDESEQEESDDSDDEEPKDEVLEKLKIIANPREEDIPQKGLFALKFMKDMIQAKIDGQDQDTSHTNRYASDQTENEDYDEGISCSDSDTDTAEESSNNDKTAATTKMVSDEEFKEAMKQIQFALGGRREEEQSDACAATPETKIQTTKLNMLWGSTKTATTEVRAAMSAPDVPDDVASTADKAPEQPGLKRLVEEALPNIMNEDDGLDNFIKNLAPAKKPEKTMEVARQLFVTRPDEEAYLSGDETEEEEEDSDKLKGWGSWTGYGIVSAKKEKKEPEKPAKQKAKVKVSNKKDPKLAKYLLHRVPHPYKNKNDYNSKMEVSIGPEWNTSKMHSKLVQPKITVKIGTIVKPLSAEGAKEYVKRMGKTFNRSRTHARL</sequence>
<dbReference type="PANTHER" id="PTHR14150">
    <property type="entry name" value="U3 SMALL NUCLEOLAR RNA-ASSOCIATED PROTEIN 14"/>
    <property type="match status" value="1"/>
</dbReference>
<comment type="caution">
    <text evidence="5">The sequence shown here is derived from an EMBL/GenBank/DDBJ whole genome shotgun (WGS) entry which is preliminary data.</text>
</comment>
<keyword evidence="6" id="KW-1185">Reference proteome</keyword>
<evidence type="ECO:0000313" key="5">
    <source>
        <dbReference type="EMBL" id="KAK1443286.1"/>
    </source>
</evidence>
<feature type="compositionally biased region" description="Basic and acidic residues" evidence="4">
    <location>
        <begin position="78"/>
        <end position="87"/>
    </location>
</feature>
<evidence type="ECO:0000256" key="3">
    <source>
        <dbReference type="ARBA" id="ARBA00023242"/>
    </source>
</evidence>
<evidence type="ECO:0000256" key="4">
    <source>
        <dbReference type="SAM" id="MobiDB-lite"/>
    </source>
</evidence>
<dbReference type="EMBL" id="JAVEPI010000002">
    <property type="protein sequence ID" value="KAK1443286.1"/>
    <property type="molecule type" value="Genomic_DNA"/>
</dbReference>
<name>A0AAD8LQ92_BABGI</name>
<feature type="region of interest" description="Disordered" evidence="4">
    <location>
        <begin position="1"/>
        <end position="33"/>
    </location>
</feature>
<dbReference type="Proteomes" id="UP001230268">
    <property type="component" value="Unassembled WGS sequence"/>
</dbReference>
<dbReference type="GO" id="GO:0006364">
    <property type="term" value="P:rRNA processing"/>
    <property type="evidence" value="ECO:0007669"/>
    <property type="project" value="InterPro"/>
</dbReference>
<feature type="compositionally biased region" description="Acidic residues" evidence="4">
    <location>
        <begin position="349"/>
        <end position="367"/>
    </location>
</feature>
<accession>A0AAD8LQ92</accession>
<dbReference type="PANTHER" id="PTHR14150:SF12">
    <property type="entry name" value="U3 SMALL NUCLEOLAR RNA-ASSOCIATED PROTEIN 14 HOMOLOG A"/>
    <property type="match status" value="1"/>
</dbReference>
<feature type="compositionally biased region" description="Acidic residues" evidence="4">
    <location>
        <begin position="22"/>
        <end position="33"/>
    </location>
</feature>
<comment type="subcellular location">
    <subcellularLocation>
        <location evidence="1">Nucleus</location>
        <location evidence="1">Nucleolus</location>
    </subcellularLocation>
</comment>
<dbReference type="InterPro" id="IPR006709">
    <property type="entry name" value="SSU_processome_Utp14"/>
</dbReference>
<proteinExistence type="predicted"/>
<feature type="region of interest" description="Disordered" evidence="4">
    <location>
        <begin position="619"/>
        <end position="640"/>
    </location>
</feature>
<feature type="compositionally biased region" description="Polar residues" evidence="4">
    <location>
        <begin position="412"/>
        <end position="421"/>
    </location>
</feature>
<feature type="region of interest" description="Disordered" evidence="4">
    <location>
        <begin position="404"/>
        <end position="459"/>
    </location>
</feature>
<dbReference type="AlphaFoldDB" id="A0AAD8LQ92"/>
<dbReference type="Pfam" id="PF04615">
    <property type="entry name" value="Utp14"/>
    <property type="match status" value="2"/>
</dbReference>
<feature type="region of interest" description="Disordered" evidence="4">
    <location>
        <begin position="515"/>
        <end position="537"/>
    </location>
</feature>
<protein>
    <submittedName>
        <fullName evidence="5">Uncharacterized protein</fullName>
    </submittedName>
</protein>
<feature type="compositionally biased region" description="Basic and acidic residues" evidence="4">
    <location>
        <begin position="619"/>
        <end position="630"/>
    </location>
</feature>
<feature type="compositionally biased region" description="Basic and acidic residues" evidence="4">
    <location>
        <begin position="1"/>
        <end position="11"/>
    </location>
</feature>
<dbReference type="GO" id="GO:0032040">
    <property type="term" value="C:small-subunit processome"/>
    <property type="evidence" value="ECO:0007669"/>
    <property type="project" value="InterPro"/>
</dbReference>
<evidence type="ECO:0000256" key="2">
    <source>
        <dbReference type="ARBA" id="ARBA00022553"/>
    </source>
</evidence>